<dbReference type="AlphaFoldDB" id="A0AAD4D1R8"/>
<protein>
    <recommendedName>
        <fullName evidence="2">XPG-I domain-containing protein</fullName>
    </recommendedName>
</protein>
<dbReference type="SUPFAM" id="SSF88723">
    <property type="entry name" value="PIN domain-like"/>
    <property type="match status" value="1"/>
</dbReference>
<dbReference type="Gene3D" id="3.40.50.1010">
    <property type="entry name" value="5'-nuclease"/>
    <property type="match status" value="1"/>
</dbReference>
<evidence type="ECO:0000256" key="1">
    <source>
        <dbReference type="SAM" id="MobiDB-lite"/>
    </source>
</evidence>
<evidence type="ECO:0000259" key="2">
    <source>
        <dbReference type="Pfam" id="PF00867"/>
    </source>
</evidence>
<dbReference type="GO" id="GO:0004518">
    <property type="term" value="F:nuclease activity"/>
    <property type="evidence" value="ECO:0007669"/>
    <property type="project" value="InterPro"/>
</dbReference>
<dbReference type="EMBL" id="JAAAIL010002588">
    <property type="protein sequence ID" value="KAG0256045.1"/>
    <property type="molecule type" value="Genomic_DNA"/>
</dbReference>
<dbReference type="Pfam" id="PF00867">
    <property type="entry name" value="XPG_I"/>
    <property type="match status" value="1"/>
</dbReference>
<organism evidence="3 4">
    <name type="scientific">Linnemannia exigua</name>
    <dbReference type="NCBI Taxonomy" id="604196"/>
    <lineage>
        <taxon>Eukaryota</taxon>
        <taxon>Fungi</taxon>
        <taxon>Fungi incertae sedis</taxon>
        <taxon>Mucoromycota</taxon>
        <taxon>Mortierellomycotina</taxon>
        <taxon>Mortierellomycetes</taxon>
        <taxon>Mortierellales</taxon>
        <taxon>Mortierellaceae</taxon>
        <taxon>Linnemannia</taxon>
    </lineage>
</organism>
<name>A0AAD4D1R8_9FUNG</name>
<evidence type="ECO:0000313" key="4">
    <source>
        <dbReference type="Proteomes" id="UP001194580"/>
    </source>
</evidence>
<gene>
    <name evidence="3" type="ORF">BGZ95_005589</name>
</gene>
<proteinExistence type="predicted"/>
<dbReference type="InterPro" id="IPR029060">
    <property type="entry name" value="PIN-like_dom_sf"/>
</dbReference>
<reference evidence="3" key="1">
    <citation type="journal article" date="2020" name="Fungal Divers.">
        <title>Resolving the Mortierellaceae phylogeny through synthesis of multi-gene phylogenetics and phylogenomics.</title>
        <authorList>
            <person name="Vandepol N."/>
            <person name="Liber J."/>
            <person name="Desiro A."/>
            <person name="Na H."/>
            <person name="Kennedy M."/>
            <person name="Barry K."/>
            <person name="Grigoriev I.V."/>
            <person name="Miller A.N."/>
            <person name="O'Donnell K."/>
            <person name="Stajich J.E."/>
            <person name="Bonito G."/>
        </authorList>
    </citation>
    <scope>NUCLEOTIDE SEQUENCE</scope>
    <source>
        <strain evidence="3">NRRL 28262</strain>
    </source>
</reference>
<feature type="compositionally biased region" description="Basic and acidic residues" evidence="1">
    <location>
        <begin position="389"/>
        <end position="402"/>
    </location>
</feature>
<sequence length="488" mass="55164">MGLFNWFPFIRKKGYNPILLYHSILASMTTTGQRRLDVLGTSFRTIRHAYTSHPQDVANKILQKEVERFGNHHNMTIYIDGPQPEEKASTAQVRDAARMKALDHFSTSVGTFESRMKAGLKIKKQHFVSIKKDLASGFYWSISSRKHFAEYMRDLGWTVALCNTEADVAIAQDARPGDVVISSDSDMMAYVSVETLWRPVSQNLVLAYHMPDVLKTMEFSRNQLTALAIVSKNDYQRNVYSLGPATNYSIILAIGHKPDVRDIVSAYLRDGKVVTRNTEQETFETSMRVFIDKLQTRIEPVVVQMPSQVAFDACQQHFEDLMQKYNQWKQTRGTKSSSPQENIIRVRKSRSFNRYRTVESPILVSGPSPPLTALVTQEYNTPSAAAQQNHERTRKTVHDPPPKMKQFVLKPYKEPPTATNSNNKSKAKTEKDSTITKKPQRTKGKNGLVRSMAWHHPTVTLETGTLAANTKRVFTPSPAPASAKPTTA</sequence>
<feature type="region of interest" description="Disordered" evidence="1">
    <location>
        <begin position="382"/>
        <end position="445"/>
    </location>
</feature>
<dbReference type="InterPro" id="IPR006086">
    <property type="entry name" value="XPG-I_dom"/>
</dbReference>
<dbReference type="PANTHER" id="PTHR11081">
    <property type="entry name" value="FLAP ENDONUCLEASE FAMILY MEMBER"/>
    <property type="match status" value="1"/>
</dbReference>
<accession>A0AAD4D1R8</accession>
<keyword evidence="4" id="KW-1185">Reference proteome</keyword>
<dbReference type="InterPro" id="IPR006084">
    <property type="entry name" value="XPG/Rad2"/>
</dbReference>
<comment type="caution">
    <text evidence="3">The sequence shown here is derived from an EMBL/GenBank/DDBJ whole genome shotgun (WGS) entry which is preliminary data.</text>
</comment>
<dbReference type="GO" id="GO:0006974">
    <property type="term" value="P:DNA damage response"/>
    <property type="evidence" value="ECO:0007669"/>
    <property type="project" value="UniProtKB-ARBA"/>
</dbReference>
<feature type="domain" description="XPG-I" evidence="2">
    <location>
        <begin position="157"/>
        <end position="234"/>
    </location>
</feature>
<evidence type="ECO:0000313" key="3">
    <source>
        <dbReference type="EMBL" id="KAG0256045.1"/>
    </source>
</evidence>
<feature type="non-terminal residue" evidence="3">
    <location>
        <position position="488"/>
    </location>
</feature>
<dbReference type="Proteomes" id="UP001194580">
    <property type="component" value="Unassembled WGS sequence"/>
</dbReference>